<comment type="caution">
    <text evidence="2">The sequence shown here is derived from an EMBL/GenBank/DDBJ whole genome shotgun (WGS) entry which is preliminary data.</text>
</comment>
<evidence type="ECO:0000313" key="3">
    <source>
        <dbReference type="Proteomes" id="UP000175835"/>
    </source>
</evidence>
<organism evidence="2 3">
    <name type="scientific">Bacillus mycoides</name>
    <dbReference type="NCBI Taxonomy" id="1405"/>
    <lineage>
        <taxon>Bacteria</taxon>
        <taxon>Bacillati</taxon>
        <taxon>Bacillota</taxon>
        <taxon>Bacilli</taxon>
        <taxon>Bacillales</taxon>
        <taxon>Bacillaceae</taxon>
        <taxon>Bacillus</taxon>
        <taxon>Bacillus cereus group</taxon>
    </lineage>
</organism>
<dbReference type="PATRIC" id="fig|86662.23.peg.4305"/>
<dbReference type="AlphaFoldDB" id="A0A1E8BHR1"/>
<evidence type="ECO:0000256" key="1">
    <source>
        <dbReference type="SAM" id="Phobius"/>
    </source>
</evidence>
<accession>A0A1E8BHR1</accession>
<keyword evidence="1" id="KW-0472">Membrane</keyword>
<gene>
    <name evidence="2" type="ORF">BWGOE11_43130</name>
</gene>
<dbReference type="InterPro" id="IPR046208">
    <property type="entry name" value="DUF6241"/>
</dbReference>
<feature type="transmembrane region" description="Helical" evidence="1">
    <location>
        <begin position="51"/>
        <end position="73"/>
    </location>
</feature>
<dbReference type="Pfam" id="PF19754">
    <property type="entry name" value="DUF6241"/>
    <property type="match status" value="1"/>
</dbReference>
<keyword evidence="1" id="KW-1133">Transmembrane helix</keyword>
<keyword evidence="1" id="KW-0812">Transmembrane</keyword>
<sequence>MIMTHLKVIHLFIWKIKHIFSKIIYKGIFLDMIFVREFTGEYWEVYMKKKILIWIGCAIGLVGLTAGITYGMLELADNPADKQASAEIDTSEYKTVPKEKEAQFGEIGGASAKLQITKDSTEEDLVKAMHSMTHQKVIAEQKWGAIPMSKENAEKVRSILNESNFETKEELLAIAERWINKDFSKVVDDHNYFWKLQGGNIGKATGVMDPLEEQTFSLNNFGDGVTGELHKSGDLQYVGGN</sequence>
<protein>
    <submittedName>
        <fullName evidence="2">Uncharacterized protein</fullName>
    </submittedName>
</protein>
<name>A0A1E8BHR1_BACMY</name>
<proteinExistence type="predicted"/>
<dbReference type="EMBL" id="LXLX01000049">
    <property type="protein sequence ID" value="OFD88537.1"/>
    <property type="molecule type" value="Genomic_DNA"/>
</dbReference>
<dbReference type="NCBIfam" id="NF005268">
    <property type="entry name" value="PRK06770.1-4"/>
    <property type="match status" value="1"/>
</dbReference>
<dbReference type="Proteomes" id="UP000175835">
    <property type="component" value="Unassembled WGS sequence"/>
</dbReference>
<evidence type="ECO:0000313" key="2">
    <source>
        <dbReference type="EMBL" id="OFD88537.1"/>
    </source>
</evidence>
<reference evidence="2 3" key="1">
    <citation type="submission" date="2016-05" db="EMBL/GenBank/DDBJ databases">
        <title>Bacillus thuringiensis and Bacillus weihenstephanensis as novel biocontrol agents of wilt causing Verticillium species.</title>
        <authorList>
            <person name="Hollensteiner J."/>
            <person name="Wemheuer F."/>
            <person name="Harting R."/>
            <person name="Kolarzyk A."/>
            <person name="Diaz-Valerio S."/>
            <person name="Poehlein A."/>
            <person name="Brzuszkiewicz E."/>
            <person name="Nesemann K."/>
            <person name="Braus-Stromeyer S."/>
            <person name="Braus G."/>
            <person name="Daniel R."/>
            <person name="Liesegang H."/>
        </authorList>
    </citation>
    <scope>NUCLEOTIDE SEQUENCE [LARGE SCALE GENOMIC DNA]</scope>
    <source>
        <strain evidence="2 3">GOE11</strain>
    </source>
</reference>